<keyword evidence="7 10" id="KW-0472">Membrane</keyword>
<accession>A0A9D9IQL9</accession>
<feature type="transmembrane region" description="Helical" evidence="10">
    <location>
        <begin position="413"/>
        <end position="431"/>
    </location>
</feature>
<dbReference type="EMBL" id="JADIMC010000032">
    <property type="protein sequence ID" value="MBO8475828.1"/>
    <property type="molecule type" value="Genomic_DNA"/>
</dbReference>
<keyword evidence="6 10" id="KW-1133">Transmembrane helix</keyword>
<comment type="function">
    <text evidence="8">Involved in peptidoglycan biosynthesis. Transports lipid-linked peptidoglycan precursors from the inner to the outer leaflet of the cytoplasmic membrane.</text>
</comment>
<dbReference type="GO" id="GO:0005886">
    <property type="term" value="C:plasma membrane"/>
    <property type="evidence" value="ECO:0007669"/>
    <property type="project" value="UniProtKB-SubCell"/>
</dbReference>
<evidence type="ECO:0000313" key="11">
    <source>
        <dbReference type="EMBL" id="MBO8475828.1"/>
    </source>
</evidence>
<evidence type="ECO:0000313" key="12">
    <source>
        <dbReference type="Proteomes" id="UP000823598"/>
    </source>
</evidence>
<evidence type="ECO:0000256" key="2">
    <source>
        <dbReference type="ARBA" id="ARBA00022475"/>
    </source>
</evidence>
<organism evidence="11 12">
    <name type="scientific">Candidatus Limisoma faecipullorum</name>
    <dbReference type="NCBI Taxonomy" id="2840854"/>
    <lineage>
        <taxon>Bacteria</taxon>
        <taxon>Pseudomonadati</taxon>
        <taxon>Bacteroidota</taxon>
        <taxon>Bacteroidia</taxon>
        <taxon>Bacteroidales</taxon>
        <taxon>Candidatus Limisoma</taxon>
    </lineage>
</organism>
<evidence type="ECO:0000256" key="4">
    <source>
        <dbReference type="ARBA" id="ARBA00022960"/>
    </source>
</evidence>
<feature type="transmembrane region" description="Helical" evidence="10">
    <location>
        <begin position="440"/>
        <end position="460"/>
    </location>
</feature>
<evidence type="ECO:0000256" key="8">
    <source>
        <dbReference type="ARBA" id="ARBA00060041"/>
    </source>
</evidence>
<dbReference type="InterPro" id="IPR004268">
    <property type="entry name" value="MurJ"/>
</dbReference>
<keyword evidence="5" id="KW-0573">Peptidoglycan synthesis</keyword>
<dbReference type="GO" id="GO:0015648">
    <property type="term" value="F:lipid-linked peptidoglycan transporter activity"/>
    <property type="evidence" value="ECO:0007669"/>
    <property type="project" value="TreeGrafter"/>
</dbReference>
<gene>
    <name evidence="11" type="ORF">IAB88_02410</name>
</gene>
<evidence type="ECO:0000256" key="5">
    <source>
        <dbReference type="ARBA" id="ARBA00022984"/>
    </source>
</evidence>
<name>A0A9D9IQL9_9BACT</name>
<protein>
    <submittedName>
        <fullName evidence="11">Uncharacterized protein</fullName>
    </submittedName>
</protein>
<dbReference type="PANTHER" id="PTHR47019:SF1">
    <property type="entry name" value="LIPID II FLIPPASE MURJ"/>
    <property type="match status" value="1"/>
</dbReference>
<dbReference type="GO" id="GO:0009252">
    <property type="term" value="P:peptidoglycan biosynthetic process"/>
    <property type="evidence" value="ECO:0007669"/>
    <property type="project" value="UniProtKB-KW"/>
</dbReference>
<feature type="transmembrane region" description="Helical" evidence="10">
    <location>
        <begin position="227"/>
        <end position="249"/>
    </location>
</feature>
<evidence type="ECO:0000256" key="6">
    <source>
        <dbReference type="ARBA" id="ARBA00022989"/>
    </source>
</evidence>
<feature type="transmembrane region" description="Helical" evidence="10">
    <location>
        <begin position="347"/>
        <end position="368"/>
    </location>
</feature>
<dbReference type="GO" id="GO:0008360">
    <property type="term" value="P:regulation of cell shape"/>
    <property type="evidence" value="ECO:0007669"/>
    <property type="project" value="UniProtKB-KW"/>
</dbReference>
<dbReference type="Pfam" id="PF03023">
    <property type="entry name" value="MurJ"/>
    <property type="match status" value="1"/>
</dbReference>
<dbReference type="InterPro" id="IPR051050">
    <property type="entry name" value="Lipid_II_flippase_MurJ/MviN"/>
</dbReference>
<comment type="similarity">
    <text evidence="9">Belongs to the MurJ/MviN family.</text>
</comment>
<reference evidence="11" key="1">
    <citation type="submission" date="2020-10" db="EMBL/GenBank/DDBJ databases">
        <authorList>
            <person name="Gilroy R."/>
        </authorList>
    </citation>
    <scope>NUCLEOTIDE SEQUENCE</scope>
    <source>
        <strain evidence="11">6919</strain>
    </source>
</reference>
<feature type="transmembrane region" description="Helical" evidence="10">
    <location>
        <begin position="380"/>
        <end position="401"/>
    </location>
</feature>
<evidence type="ECO:0000256" key="10">
    <source>
        <dbReference type="SAM" id="Phobius"/>
    </source>
</evidence>
<feature type="transmembrane region" description="Helical" evidence="10">
    <location>
        <begin position="308"/>
        <end position="327"/>
    </location>
</feature>
<comment type="caution">
    <text evidence="11">The sequence shown here is derived from an EMBL/GenBank/DDBJ whole genome shotgun (WGS) entry which is preliminary data.</text>
</comment>
<feature type="transmembrane region" description="Helical" evidence="10">
    <location>
        <begin position="46"/>
        <end position="70"/>
    </location>
</feature>
<evidence type="ECO:0000256" key="9">
    <source>
        <dbReference type="ARBA" id="ARBA00061532"/>
    </source>
</evidence>
<reference evidence="11" key="2">
    <citation type="journal article" date="2021" name="PeerJ">
        <title>Extensive microbial diversity within the chicken gut microbiome revealed by metagenomics and culture.</title>
        <authorList>
            <person name="Gilroy R."/>
            <person name="Ravi A."/>
            <person name="Getino M."/>
            <person name="Pursley I."/>
            <person name="Horton D.L."/>
            <person name="Alikhan N.F."/>
            <person name="Baker D."/>
            <person name="Gharbi K."/>
            <person name="Hall N."/>
            <person name="Watson M."/>
            <person name="Adriaenssens E.M."/>
            <person name="Foster-Nyarko E."/>
            <person name="Jarju S."/>
            <person name="Secka A."/>
            <person name="Antonio M."/>
            <person name="Oren A."/>
            <person name="Chaudhuri R.R."/>
            <person name="La Ragione R."/>
            <person name="Hildebrand F."/>
            <person name="Pallen M.J."/>
        </authorList>
    </citation>
    <scope>NUCLEOTIDE SEQUENCE</scope>
    <source>
        <strain evidence="11">6919</strain>
    </source>
</reference>
<feature type="transmembrane region" description="Helical" evidence="10">
    <location>
        <begin position="269"/>
        <end position="287"/>
    </location>
</feature>
<evidence type="ECO:0000256" key="7">
    <source>
        <dbReference type="ARBA" id="ARBA00023136"/>
    </source>
</evidence>
<evidence type="ECO:0000256" key="1">
    <source>
        <dbReference type="ARBA" id="ARBA00004651"/>
    </source>
</evidence>
<feature type="transmembrane region" description="Helical" evidence="10">
    <location>
        <begin position="91"/>
        <end position="112"/>
    </location>
</feature>
<dbReference type="PANTHER" id="PTHR47019">
    <property type="entry name" value="LIPID II FLIPPASE MURJ"/>
    <property type="match status" value="1"/>
</dbReference>
<keyword evidence="2" id="KW-1003">Cell membrane</keyword>
<dbReference type="AlphaFoldDB" id="A0A9D9IQL9"/>
<feature type="transmembrane region" description="Helical" evidence="10">
    <location>
        <begin position="186"/>
        <end position="206"/>
    </location>
</feature>
<keyword evidence="4" id="KW-0133">Cell shape</keyword>
<feature type="transmembrane region" description="Helical" evidence="10">
    <location>
        <begin position="132"/>
        <end position="154"/>
    </location>
</feature>
<dbReference type="GO" id="GO:0034204">
    <property type="term" value="P:lipid translocation"/>
    <property type="evidence" value="ECO:0007669"/>
    <property type="project" value="TreeGrafter"/>
</dbReference>
<dbReference type="Proteomes" id="UP000823598">
    <property type="component" value="Unassembled WGS sequence"/>
</dbReference>
<sequence length="463" mass="51896">MLLLKTESYRKGVIYSSLFNVTGKSVAFIQQWLIGYYFGMGTASDVFFFTYNIILFLSYFFLNMTTSVLIPEGMKIRNQESDEASRSFFNGFILIYVIIALFVTGVSLFDIQTFFSVVSSFPEEIVGSNIQLIIWCLPIITLNIVVSILTEILASYKYFTAPNLVTFINYVSGVIFIVLFHDKFGIVSVAQGLVLGYLINLAVLLLMMSKNLQWNFLRISYKNTRTVIHAGIFSQAGYIIYLLALYVPQNLFSALPAGSLTAVNFADKILTIPGIFLVTQITNVMGIKINNLVSTNDLSKFSELLHKLLIVVPISLFIVSIAISLSSGFLSELLFSWGKYDANSTRIVSGILATMIFYLPFSFIFGIYTKVYNAFGKQKTFFWLQLLTQGLTILLYLAIIPNHGLYSYPPCRILPYIMALFIGMVPLYGYCPGIKSPRILLCYILVSVLSIGFISVNTLLNVG</sequence>
<keyword evidence="3 10" id="KW-0812">Transmembrane</keyword>
<proteinExistence type="inferred from homology"/>
<feature type="transmembrane region" description="Helical" evidence="10">
    <location>
        <begin position="12"/>
        <end position="34"/>
    </location>
</feature>
<evidence type="ECO:0000256" key="3">
    <source>
        <dbReference type="ARBA" id="ARBA00022692"/>
    </source>
</evidence>
<comment type="subcellular location">
    <subcellularLocation>
        <location evidence="1">Cell membrane</location>
        <topology evidence="1">Multi-pass membrane protein</topology>
    </subcellularLocation>
</comment>
<feature type="transmembrane region" description="Helical" evidence="10">
    <location>
        <begin position="161"/>
        <end position="180"/>
    </location>
</feature>